<reference evidence="11 12" key="1">
    <citation type="journal article" date="2014" name="Mol. Ecol.">
        <title>Evolution of Synechococcus.</title>
        <authorList>
            <person name="Dvorak P."/>
            <person name="Casamatta D."/>
            <person name="Hasler P."/>
            <person name="Poulickova A."/>
            <person name="Ondrej V."/>
            <person name="Sanges R."/>
        </authorList>
    </citation>
    <scope>NUCLEOTIDE SEQUENCE [LARGE SCALE GENOMIC DNA]</scope>
    <source>
        <strain evidence="11 12">CAUP A 1101</strain>
    </source>
</reference>
<evidence type="ECO:0000256" key="1">
    <source>
        <dbReference type="ARBA" id="ARBA00005594"/>
    </source>
</evidence>
<dbReference type="InterPro" id="IPR002302">
    <property type="entry name" value="Leu-tRNA-ligase"/>
</dbReference>
<dbReference type="PANTHER" id="PTHR43740:SF2">
    <property type="entry name" value="LEUCINE--TRNA LIGASE, MITOCHONDRIAL"/>
    <property type="match status" value="1"/>
</dbReference>
<organism evidence="11 12">
    <name type="scientific">Neosynechococcus sphagnicola sy1</name>
    <dbReference type="NCBI Taxonomy" id="1497020"/>
    <lineage>
        <taxon>Bacteria</taxon>
        <taxon>Bacillati</taxon>
        <taxon>Cyanobacteriota</taxon>
        <taxon>Cyanophyceae</taxon>
        <taxon>Neosynechococcales</taxon>
        <taxon>Neosynechococcaceae</taxon>
        <taxon>Neosynechococcus</taxon>
    </lineage>
</organism>
<proteinExistence type="inferred from homology"/>
<keyword evidence="3" id="KW-0963">Cytoplasm</keyword>
<dbReference type="FunFam" id="1.10.730.10:FF:000002">
    <property type="entry name" value="Leucine--tRNA ligase"/>
    <property type="match status" value="1"/>
</dbReference>
<evidence type="ECO:0000256" key="9">
    <source>
        <dbReference type="ARBA" id="ARBA00047469"/>
    </source>
</evidence>
<dbReference type="InterPro" id="IPR013155">
    <property type="entry name" value="M/V/L/I-tRNA-synth_anticd-bd"/>
</dbReference>
<evidence type="ECO:0000256" key="8">
    <source>
        <dbReference type="ARBA" id="ARBA00023146"/>
    </source>
</evidence>
<dbReference type="Gene3D" id="3.10.20.590">
    <property type="match status" value="1"/>
</dbReference>
<dbReference type="AlphaFoldDB" id="A0A098TNQ2"/>
<dbReference type="SUPFAM" id="SSF47323">
    <property type="entry name" value="Anticodon-binding domain of a subclass of class I aminoacyl-tRNA synthetases"/>
    <property type="match status" value="1"/>
</dbReference>
<dbReference type="GO" id="GO:0005829">
    <property type="term" value="C:cytosol"/>
    <property type="evidence" value="ECO:0007669"/>
    <property type="project" value="TreeGrafter"/>
</dbReference>
<keyword evidence="12" id="KW-1185">Reference proteome</keyword>
<keyword evidence="7" id="KW-0648">Protein biosynthesis</keyword>
<evidence type="ECO:0000256" key="7">
    <source>
        <dbReference type="ARBA" id="ARBA00022917"/>
    </source>
</evidence>
<dbReference type="EMBL" id="JJML01000007">
    <property type="protein sequence ID" value="KGF73497.1"/>
    <property type="molecule type" value="Genomic_DNA"/>
</dbReference>
<comment type="catalytic activity">
    <reaction evidence="9">
        <text>tRNA(Leu) + L-leucine + ATP = L-leucyl-tRNA(Leu) + AMP + diphosphate</text>
        <dbReference type="Rhea" id="RHEA:11688"/>
        <dbReference type="Rhea" id="RHEA-COMP:9613"/>
        <dbReference type="Rhea" id="RHEA-COMP:9622"/>
        <dbReference type="ChEBI" id="CHEBI:30616"/>
        <dbReference type="ChEBI" id="CHEBI:33019"/>
        <dbReference type="ChEBI" id="CHEBI:57427"/>
        <dbReference type="ChEBI" id="CHEBI:78442"/>
        <dbReference type="ChEBI" id="CHEBI:78494"/>
        <dbReference type="ChEBI" id="CHEBI:456215"/>
        <dbReference type="EC" id="6.1.1.4"/>
    </reaction>
</comment>
<protein>
    <recommendedName>
        <fullName evidence="2">leucine--tRNA ligase</fullName>
        <ecNumber evidence="2">6.1.1.4</ecNumber>
    </recommendedName>
</protein>
<evidence type="ECO:0000256" key="3">
    <source>
        <dbReference type="ARBA" id="ARBA00022490"/>
    </source>
</evidence>
<dbReference type="GO" id="GO:0005524">
    <property type="term" value="F:ATP binding"/>
    <property type="evidence" value="ECO:0007669"/>
    <property type="project" value="UniProtKB-KW"/>
</dbReference>
<dbReference type="Gene3D" id="1.10.730.10">
    <property type="entry name" value="Isoleucyl-tRNA Synthetase, Domain 1"/>
    <property type="match status" value="1"/>
</dbReference>
<evidence type="ECO:0000256" key="5">
    <source>
        <dbReference type="ARBA" id="ARBA00022741"/>
    </source>
</evidence>
<dbReference type="PANTHER" id="PTHR43740">
    <property type="entry name" value="LEUCYL-TRNA SYNTHETASE"/>
    <property type="match status" value="1"/>
</dbReference>
<dbReference type="CDD" id="cd07958">
    <property type="entry name" value="Anticodon_Ia_Leu_BEm"/>
    <property type="match status" value="1"/>
</dbReference>
<name>A0A098TNQ2_9CYAN</name>
<dbReference type="Proteomes" id="UP000030170">
    <property type="component" value="Unassembled WGS sequence"/>
</dbReference>
<dbReference type="InterPro" id="IPR009080">
    <property type="entry name" value="tRNAsynth_Ia_anticodon-bd"/>
</dbReference>
<keyword evidence="5" id="KW-0547">Nucleotide-binding</keyword>
<evidence type="ECO:0000256" key="4">
    <source>
        <dbReference type="ARBA" id="ARBA00022598"/>
    </source>
</evidence>
<comment type="caution">
    <text evidence="11">The sequence shown here is derived from an EMBL/GenBank/DDBJ whole genome shotgun (WGS) entry which is preliminary data.</text>
</comment>
<gene>
    <name evidence="11" type="ORF">DO97_18490</name>
</gene>
<sequence>MFILFKAPPEKDLEWDEADVEGQFRFLNRVWRMVAEFTPPPSKPSASPLSPGEQALRRAIHTAIKAVSEDLEGDYQFNTAVSELMKLSNALADADCKRSQVFTEGMQTLLILMAPFAPHITEELWHSLGHTESIHSQSWPILDPAALVADEITLVIQVLGKTRGTLQVPANADREALERYARESEAAQRHIAGKEIKKVIVVPGKLVNFVVG</sequence>
<evidence type="ECO:0000313" key="11">
    <source>
        <dbReference type="EMBL" id="KGF73497.1"/>
    </source>
</evidence>
<keyword evidence="8" id="KW-0030">Aminoacyl-tRNA synthetase</keyword>
<evidence type="ECO:0000313" key="12">
    <source>
        <dbReference type="Proteomes" id="UP000030170"/>
    </source>
</evidence>
<evidence type="ECO:0000259" key="10">
    <source>
        <dbReference type="Pfam" id="PF08264"/>
    </source>
</evidence>
<comment type="similarity">
    <text evidence="1">Belongs to the class-I aminoacyl-tRNA synthetase family.</text>
</comment>
<dbReference type="EC" id="6.1.1.4" evidence="2"/>
<dbReference type="GO" id="GO:0004823">
    <property type="term" value="F:leucine-tRNA ligase activity"/>
    <property type="evidence" value="ECO:0007669"/>
    <property type="project" value="UniProtKB-EC"/>
</dbReference>
<dbReference type="Pfam" id="PF08264">
    <property type="entry name" value="Anticodon_1"/>
    <property type="match status" value="1"/>
</dbReference>
<evidence type="ECO:0000256" key="6">
    <source>
        <dbReference type="ARBA" id="ARBA00022840"/>
    </source>
</evidence>
<dbReference type="RefSeq" id="WP_338038250.1">
    <property type="nucleotide sequence ID" value="NZ_JJML01000007.1"/>
</dbReference>
<keyword evidence="4" id="KW-0436">Ligase</keyword>
<dbReference type="STRING" id="1497020.DO97_18490"/>
<keyword evidence="6" id="KW-0067">ATP-binding</keyword>
<dbReference type="FunFam" id="3.10.20.590:FF:000001">
    <property type="entry name" value="Leucine--tRNA ligase"/>
    <property type="match status" value="1"/>
</dbReference>
<evidence type="ECO:0000256" key="2">
    <source>
        <dbReference type="ARBA" id="ARBA00013164"/>
    </source>
</evidence>
<accession>A0A098TNQ2</accession>
<feature type="domain" description="Methionyl/Valyl/Leucyl/Isoleucyl-tRNA synthetase anticodon-binding" evidence="10">
    <location>
        <begin position="54"/>
        <end position="175"/>
    </location>
</feature>
<dbReference type="GO" id="GO:0006429">
    <property type="term" value="P:leucyl-tRNA aminoacylation"/>
    <property type="evidence" value="ECO:0007669"/>
    <property type="project" value="InterPro"/>
</dbReference>